<accession>A0A644X3L4</accession>
<evidence type="ECO:0000313" key="1">
    <source>
        <dbReference type="EMBL" id="MPM10716.1"/>
    </source>
</evidence>
<protein>
    <submittedName>
        <fullName evidence="1">Uncharacterized protein</fullName>
    </submittedName>
</protein>
<organism evidence="1">
    <name type="scientific">bioreactor metagenome</name>
    <dbReference type="NCBI Taxonomy" id="1076179"/>
    <lineage>
        <taxon>unclassified sequences</taxon>
        <taxon>metagenomes</taxon>
        <taxon>ecological metagenomes</taxon>
    </lineage>
</organism>
<proteinExistence type="predicted"/>
<dbReference type="EMBL" id="VSSQ01001732">
    <property type="protein sequence ID" value="MPM10716.1"/>
    <property type="molecule type" value="Genomic_DNA"/>
</dbReference>
<sequence length="90" mass="10385">MRFTTSEEAGNPHSHFVGVSKYAFFIAREKVCKMLLQFSRDNIFLKLLFDIGFIILSNLNDTLNISVYWFCEHLLNDHTLSPQSTSLKAL</sequence>
<reference evidence="1" key="1">
    <citation type="submission" date="2019-08" db="EMBL/GenBank/DDBJ databases">
        <authorList>
            <person name="Kucharzyk K."/>
            <person name="Murdoch R.W."/>
            <person name="Higgins S."/>
            <person name="Loffler F."/>
        </authorList>
    </citation>
    <scope>NUCLEOTIDE SEQUENCE</scope>
</reference>
<name>A0A644X3L4_9ZZZZ</name>
<comment type="caution">
    <text evidence="1">The sequence shown here is derived from an EMBL/GenBank/DDBJ whole genome shotgun (WGS) entry which is preliminary data.</text>
</comment>
<gene>
    <name evidence="1" type="ORF">SDC9_57050</name>
</gene>
<dbReference type="AlphaFoldDB" id="A0A644X3L4"/>